<dbReference type="eggNOG" id="ENOG5034021">
    <property type="taxonomic scope" value="Bacteria"/>
</dbReference>
<proteinExistence type="predicted"/>
<evidence type="ECO:0000313" key="3">
    <source>
        <dbReference type="Proteomes" id="UP000002724"/>
    </source>
</evidence>
<keyword evidence="1" id="KW-0472">Membrane</keyword>
<gene>
    <name evidence="2" type="ordered locus">Ppha_2293</name>
</gene>
<feature type="transmembrane region" description="Helical" evidence="1">
    <location>
        <begin position="26"/>
        <end position="48"/>
    </location>
</feature>
<keyword evidence="1" id="KW-1133">Transmembrane helix</keyword>
<dbReference type="HOGENOM" id="CLU_1259757_0_0_10"/>
<keyword evidence="3" id="KW-1185">Reference proteome</keyword>
<evidence type="ECO:0000256" key="1">
    <source>
        <dbReference type="SAM" id="Phobius"/>
    </source>
</evidence>
<reference evidence="2 3" key="1">
    <citation type="submission" date="2008-06" db="EMBL/GenBank/DDBJ databases">
        <title>Complete sequence of Pelodictyon phaeoclathratiforme BU-1.</title>
        <authorList>
            <consortium name="US DOE Joint Genome Institute"/>
            <person name="Lucas S."/>
            <person name="Copeland A."/>
            <person name="Lapidus A."/>
            <person name="Glavina del Rio T."/>
            <person name="Dalin E."/>
            <person name="Tice H."/>
            <person name="Bruce D."/>
            <person name="Goodwin L."/>
            <person name="Pitluck S."/>
            <person name="Schmutz J."/>
            <person name="Larimer F."/>
            <person name="Land M."/>
            <person name="Hauser L."/>
            <person name="Kyrpides N."/>
            <person name="Mikhailova N."/>
            <person name="Liu Z."/>
            <person name="Li T."/>
            <person name="Zhao F."/>
            <person name="Overmann J."/>
            <person name="Bryant D.A."/>
            <person name="Richardson P."/>
        </authorList>
    </citation>
    <scope>NUCLEOTIDE SEQUENCE [LARGE SCALE GENOMIC DNA]</scope>
    <source>
        <strain evidence="3">DSM 5477 / BU-1</strain>
    </source>
</reference>
<evidence type="ECO:0000313" key="2">
    <source>
        <dbReference type="EMBL" id="ACF44488.1"/>
    </source>
</evidence>
<organism evidence="2 3">
    <name type="scientific">Pelodictyon phaeoclathratiforme (strain DSM 5477 / BU-1)</name>
    <dbReference type="NCBI Taxonomy" id="324925"/>
    <lineage>
        <taxon>Bacteria</taxon>
        <taxon>Pseudomonadati</taxon>
        <taxon>Chlorobiota</taxon>
        <taxon>Chlorobiia</taxon>
        <taxon>Chlorobiales</taxon>
        <taxon>Chlorobiaceae</taxon>
        <taxon>Chlorobium/Pelodictyon group</taxon>
        <taxon>Pelodictyon</taxon>
    </lineage>
</organism>
<dbReference type="EMBL" id="CP001110">
    <property type="protein sequence ID" value="ACF44488.1"/>
    <property type="molecule type" value="Genomic_DNA"/>
</dbReference>
<sequence>MDTESTQNTSQNESKHMETRIEDLKWGIGLFAGVLSLLVAGLSIMVGLNLSSEKSSLDTLKNELRTEVREYLGKSSKPNLVLMGVDGRELQGETVDAWLAPNEKGAQIHFSWVIKNVGKGRSGKIFARFYSSNVLFPDPDVEGTGYKFSTFIEPSKFQPSEVFGGASVLYTANLGVDESMQSLDSKPEILVRLFYGDGQSVDAKFRVRQKK</sequence>
<dbReference type="Proteomes" id="UP000002724">
    <property type="component" value="Chromosome"/>
</dbReference>
<name>B4SE69_PELPB</name>
<accession>B4SE69</accession>
<dbReference type="KEGG" id="pph:Ppha_2293"/>
<keyword evidence="1" id="KW-0812">Transmembrane</keyword>
<protein>
    <submittedName>
        <fullName evidence="2">Uncharacterized protein</fullName>
    </submittedName>
</protein>
<dbReference type="AlphaFoldDB" id="B4SE69"/>